<accession>A0AB39ZGX5</accession>
<dbReference type="InterPro" id="IPR031826">
    <property type="entry name" value="IC97/Casc1_N"/>
</dbReference>
<name>A0AB39ZGX5_DROSZ</name>
<dbReference type="PANTHER" id="PTHR20929">
    <property type="entry name" value="LUNG ADENOMA SUSCEPTIBILITY 1-RELATED"/>
    <property type="match status" value="1"/>
</dbReference>
<dbReference type="Pfam" id="PF12366">
    <property type="entry name" value="Casc1_C"/>
    <property type="match status" value="1"/>
</dbReference>
<organism evidence="5 6">
    <name type="scientific">Drosophila suzukii</name>
    <name type="common">Spotted-wing drosophila fruit fly</name>
    <dbReference type="NCBI Taxonomy" id="28584"/>
    <lineage>
        <taxon>Eukaryota</taxon>
        <taxon>Metazoa</taxon>
        <taxon>Ecdysozoa</taxon>
        <taxon>Arthropoda</taxon>
        <taxon>Hexapoda</taxon>
        <taxon>Insecta</taxon>
        <taxon>Pterygota</taxon>
        <taxon>Neoptera</taxon>
        <taxon>Endopterygota</taxon>
        <taxon>Diptera</taxon>
        <taxon>Brachycera</taxon>
        <taxon>Muscomorpha</taxon>
        <taxon>Ephydroidea</taxon>
        <taxon>Drosophilidae</taxon>
        <taxon>Drosophila</taxon>
        <taxon>Sophophora</taxon>
    </lineage>
</organism>
<dbReference type="GeneID" id="108013561"/>
<comment type="similarity">
    <text evidence="1">Belongs to the DNAI7 family.</text>
</comment>
<evidence type="ECO:0000313" key="5">
    <source>
        <dbReference type="Proteomes" id="UP001652628"/>
    </source>
</evidence>
<gene>
    <name evidence="6" type="primary">LOC108013561</name>
</gene>
<evidence type="ECO:0000313" key="6">
    <source>
        <dbReference type="RefSeq" id="XP_016934966.2"/>
    </source>
</evidence>
<feature type="compositionally biased region" description="Basic and acidic residues" evidence="2">
    <location>
        <begin position="342"/>
        <end position="355"/>
    </location>
</feature>
<feature type="region of interest" description="Disordered" evidence="2">
    <location>
        <begin position="536"/>
        <end position="594"/>
    </location>
</feature>
<dbReference type="Pfam" id="PF15927">
    <property type="entry name" value="Casc1_N"/>
    <property type="match status" value="1"/>
</dbReference>
<feature type="compositionally biased region" description="Basic and acidic residues" evidence="2">
    <location>
        <begin position="536"/>
        <end position="545"/>
    </location>
</feature>
<dbReference type="AlphaFoldDB" id="A0AB39ZGX5"/>
<dbReference type="PANTHER" id="PTHR20929:SF11">
    <property type="entry name" value="DYNEIN AXONEMAL INTERMEDIATE CHAIN 7"/>
    <property type="match status" value="1"/>
</dbReference>
<feature type="region of interest" description="Disordered" evidence="2">
    <location>
        <begin position="342"/>
        <end position="365"/>
    </location>
</feature>
<dbReference type="Proteomes" id="UP001652628">
    <property type="component" value="Chromosome 3"/>
</dbReference>
<dbReference type="GO" id="GO:0008017">
    <property type="term" value="F:microtubule binding"/>
    <property type="evidence" value="ECO:0007669"/>
    <property type="project" value="TreeGrafter"/>
</dbReference>
<keyword evidence="5" id="KW-1185">Reference proteome</keyword>
<evidence type="ECO:0000256" key="1">
    <source>
        <dbReference type="ARBA" id="ARBA00024332"/>
    </source>
</evidence>
<dbReference type="InterPro" id="IPR023247">
    <property type="entry name" value="IC97/Dnai7-like"/>
</dbReference>
<protein>
    <submittedName>
        <fullName evidence="6">Uncharacterized protein</fullName>
    </submittedName>
</protein>
<dbReference type="GO" id="GO:0048487">
    <property type="term" value="F:beta-tubulin binding"/>
    <property type="evidence" value="ECO:0007669"/>
    <property type="project" value="TreeGrafter"/>
</dbReference>
<dbReference type="InterPro" id="IPR022110">
    <property type="entry name" value="CASC1_C"/>
</dbReference>
<feature type="compositionally biased region" description="Basic residues" evidence="2">
    <location>
        <begin position="546"/>
        <end position="556"/>
    </location>
</feature>
<sequence>MVKRKSKVQASQKPTVELLSEDEWMARRNTYMQRLADLRTSVAFIDDAIDEHNELQKQQLQDKKWNSYLACDGLPSPKSPAEIRKFIAQLNFLEKESCANDISWLLPVDERSLLSQAPDRKDMTRRNLQKNRPNIGQFFDDTVQRILATIRRVERVLRNDNELLRLPTFQILELDKIPSELHADIDSFFDKLTYRVICSPQAYMTNKGSILTSFCYSSRNFDFQIWGLQDVPIRFNYMKLPIMWSDLNCVGVTLQMPLSVLRDNLTLRCVHTFFDPYSPLAKSYELAVDNYMSPNCGLVDIGDSVMTEWMTQIDIQEDIMTKMNTEMQLYNDSIAAIAAAEAKQKKNTESNETRRKSIPKTPKMPQELPVGMFPDPYKIFLEHDKRDCIDFFQRNFHPNQLNLLPYEVNLRRFIIMGGVISLVFVGKAKHTAFEKFNITLHEDGRVLRKQVDVLEGMNEESIRRSTKPSILQRPSRMEMRRDPDLEEASEIHLHLEPDELPFYFLTFKVPNHLCLWGEPMVCQFVEDEIEKLQEAEMESVAEKTDKKKKHFRKPSRKPSDNVQNARTPSKGITAKGENPDESGKPNYHRPTRESSINIYRPSALAIVRQGSSEPEPVNHGPLKNFELLEVPLSRRKIRLLQDHCLTRIISSFKFPQEFKDGDLEEKAIKNTTGPSLYRRREANSVEYARTEDYFFNYEDQSNPERVYPKFPVLKDLQLELGREHATKKDTSMYGLVLTLDDIKEKYMDAPKKITDQLVTQGVRMSRRTLQEPLNSSRFRRQSSFVRRSFRQLGLEASTVSVGELRSAEMEYELSEASESSDPIRKSRKESRLPSESVSRNYEVIKVFHWTTKFILESKFDKESKVLTVKTDRLGSFGFAFQRYTHFPFSHWELEKNEENPDEIIFTLDTHHVRVVFFITRDGIRCHAIDIPKEYIARPYKYIDIEKPISDFVELRKRLQDMNLNVFAELDACFYIDQGYFSQKHLAAELHIYDAIAVHIKLMKFSRSQWNRLATDRDLLLCLKNTKDVHDGAEVTVRVTPEISTFVEVSELCTEDLSAIKLNYKNTWRNIGTYSDLHQVINSMYSYATDVRNRDANQMYYLRQLLQEIRPLSFS</sequence>
<feature type="domain" description="IC97/Casc1 N-terminal" evidence="4">
    <location>
        <begin position="21"/>
        <end position="100"/>
    </location>
</feature>
<evidence type="ECO:0000259" key="4">
    <source>
        <dbReference type="Pfam" id="PF15927"/>
    </source>
</evidence>
<reference evidence="6" key="1">
    <citation type="submission" date="2025-08" db="UniProtKB">
        <authorList>
            <consortium name="RefSeq"/>
        </authorList>
    </citation>
    <scope>IDENTIFICATION</scope>
</reference>
<proteinExistence type="inferred from homology"/>
<evidence type="ECO:0000256" key="2">
    <source>
        <dbReference type="SAM" id="MobiDB-lite"/>
    </source>
</evidence>
<dbReference type="RefSeq" id="XP_016934966.2">
    <property type="nucleotide sequence ID" value="XM_017079477.4"/>
</dbReference>
<feature type="domain" description="CASC1 C-terminal" evidence="3">
    <location>
        <begin position="845"/>
        <end position="1066"/>
    </location>
</feature>
<evidence type="ECO:0000259" key="3">
    <source>
        <dbReference type="Pfam" id="PF12366"/>
    </source>
</evidence>